<dbReference type="SMART" id="SM00939">
    <property type="entry name" value="PepX_C"/>
    <property type="match status" value="1"/>
</dbReference>
<dbReference type="InterPro" id="IPR000383">
    <property type="entry name" value="Xaa-Pro-like_dom"/>
</dbReference>
<evidence type="ECO:0000256" key="4">
    <source>
        <dbReference type="SAM" id="SignalP"/>
    </source>
</evidence>
<gene>
    <name evidence="6" type="ORF">ISG29_00090</name>
</gene>
<feature type="compositionally biased region" description="Polar residues" evidence="3">
    <location>
        <begin position="467"/>
        <end position="480"/>
    </location>
</feature>
<dbReference type="SUPFAM" id="SSF53474">
    <property type="entry name" value="alpha/beta-Hydrolases"/>
    <property type="match status" value="1"/>
</dbReference>
<reference evidence="6" key="1">
    <citation type="submission" date="2020-11" db="EMBL/GenBank/DDBJ databases">
        <title>Nocardioides sp. CBS4Y-1, whole genome shotgun sequence.</title>
        <authorList>
            <person name="Tuo L."/>
        </authorList>
    </citation>
    <scope>NUCLEOTIDE SEQUENCE</scope>
    <source>
        <strain evidence="6">CBS4Y-1</strain>
    </source>
</reference>
<comment type="similarity">
    <text evidence="1">Belongs to the AB hydrolase superfamily.</text>
</comment>
<dbReference type="InterPro" id="IPR050261">
    <property type="entry name" value="FrsA_esterase"/>
</dbReference>
<dbReference type="NCBIfam" id="TIGR00976">
    <property type="entry name" value="CocE_NonD"/>
    <property type="match status" value="1"/>
</dbReference>
<dbReference type="AlphaFoldDB" id="A0A930Y978"/>
<dbReference type="GO" id="GO:0052689">
    <property type="term" value="F:carboxylic ester hydrolase activity"/>
    <property type="evidence" value="ECO:0007669"/>
    <property type="project" value="UniProtKB-ARBA"/>
</dbReference>
<feature type="region of interest" description="Disordered" evidence="3">
    <location>
        <begin position="454"/>
        <end position="484"/>
    </location>
</feature>
<dbReference type="Proteomes" id="UP000656804">
    <property type="component" value="Unassembled WGS sequence"/>
</dbReference>
<evidence type="ECO:0000313" key="7">
    <source>
        <dbReference type="Proteomes" id="UP000656804"/>
    </source>
</evidence>
<dbReference type="EMBL" id="JADIVZ010000001">
    <property type="protein sequence ID" value="MBF4160073.1"/>
    <property type="molecule type" value="Genomic_DNA"/>
</dbReference>
<keyword evidence="7" id="KW-1185">Reference proteome</keyword>
<dbReference type="InterPro" id="IPR005674">
    <property type="entry name" value="CocE/Ser_esterase"/>
</dbReference>
<evidence type="ECO:0000256" key="2">
    <source>
        <dbReference type="ARBA" id="ARBA00022801"/>
    </source>
</evidence>
<dbReference type="PANTHER" id="PTHR22946:SF9">
    <property type="entry name" value="POLYKETIDE TRANSFERASE AF380"/>
    <property type="match status" value="1"/>
</dbReference>
<keyword evidence="2 6" id="KW-0378">Hydrolase</keyword>
<comment type="caution">
    <text evidence="6">The sequence shown here is derived from an EMBL/GenBank/DDBJ whole genome shotgun (WGS) entry which is preliminary data.</text>
</comment>
<protein>
    <submittedName>
        <fullName evidence="6">CocE/NonD family hydrolase</fullName>
    </submittedName>
</protein>
<dbReference type="Gene3D" id="2.60.120.260">
    <property type="entry name" value="Galactose-binding domain-like"/>
    <property type="match status" value="1"/>
</dbReference>
<evidence type="ECO:0000259" key="5">
    <source>
        <dbReference type="SMART" id="SM00939"/>
    </source>
</evidence>
<sequence>MRSLRRVLASALFLPAALAPMASGPAQATGSDHVRVAHGTQKWRTIEAMVPVKTGPDRDVAIDLDTTLYKPRGATAKHPQPAILMTHGFGLDKDANEVVSTARFLAAHGYVVLTYTASGFGASGGCVTLQSLDYDVRSAQQLMTQVLQTKAYVKQDRRGAVVGTIGGSYGGGIQLPLASVDRRVRAAVVGRTWNDLRYSLDPNNLWTPGDRLAGFDHSRPDQGVFKAEWTSLFYALGNAQPAMGNGGCAQAKTASGDPTEIAGEASCPNFYLALCSVYEQLTATGDADDAAKALIARSSSAAVLGRVHAATLLVQGQSDTLFNLNDATSTYLALRTLHKPVGMIWNSGGHGGYSSQPGECEAYDGIARSVRRMDHCYLPLRALGWFDHYLRHRPGGRGPSFAYYRDWVRYSGHGPDDEQYGTARRVRLGGLTLTLGGQGRLATRPARAQVADLTMTNPPGGSPAAYSETSEFSGPDSSPNLAGPPTEVEGQHLDFTSKKMKRPLVVAGVPWARLPLVNTNGQDMVFFAKVYDVAPDGSTTLVHRLISPVRVPASEVGAPVRMRLAGFVHRFDRGHRLRLVLATTDQTSYNAKVADVLTLTTGPGATLTLPVR</sequence>
<evidence type="ECO:0000256" key="1">
    <source>
        <dbReference type="ARBA" id="ARBA00008645"/>
    </source>
</evidence>
<dbReference type="InterPro" id="IPR029058">
    <property type="entry name" value="AB_hydrolase_fold"/>
</dbReference>
<proteinExistence type="inferred from homology"/>
<dbReference type="Pfam" id="PF02129">
    <property type="entry name" value="Peptidase_S15"/>
    <property type="match status" value="1"/>
</dbReference>
<feature type="signal peptide" evidence="4">
    <location>
        <begin position="1"/>
        <end position="28"/>
    </location>
</feature>
<evidence type="ECO:0000313" key="6">
    <source>
        <dbReference type="EMBL" id="MBF4160073.1"/>
    </source>
</evidence>
<evidence type="ECO:0000256" key="3">
    <source>
        <dbReference type="SAM" id="MobiDB-lite"/>
    </source>
</evidence>
<dbReference type="InterPro" id="IPR008979">
    <property type="entry name" value="Galactose-bd-like_sf"/>
</dbReference>
<dbReference type="InterPro" id="IPR013736">
    <property type="entry name" value="Xaa-Pro_dipept_C"/>
</dbReference>
<dbReference type="PANTHER" id="PTHR22946">
    <property type="entry name" value="DIENELACTONE HYDROLASE DOMAIN-CONTAINING PROTEIN-RELATED"/>
    <property type="match status" value="1"/>
</dbReference>
<name>A0A930Y978_9ACTN</name>
<organism evidence="6 7">
    <name type="scientific">Nocardioides acrostichi</name>
    <dbReference type="NCBI Taxonomy" id="2784339"/>
    <lineage>
        <taxon>Bacteria</taxon>
        <taxon>Bacillati</taxon>
        <taxon>Actinomycetota</taxon>
        <taxon>Actinomycetes</taxon>
        <taxon>Propionibacteriales</taxon>
        <taxon>Nocardioidaceae</taxon>
        <taxon>Nocardioides</taxon>
    </lineage>
</organism>
<feature type="chain" id="PRO_5038015411" evidence="4">
    <location>
        <begin position="29"/>
        <end position="612"/>
    </location>
</feature>
<dbReference type="RefSeq" id="WP_194501350.1">
    <property type="nucleotide sequence ID" value="NZ_JADIVZ010000001.1"/>
</dbReference>
<accession>A0A930Y978</accession>
<dbReference type="SUPFAM" id="SSF49785">
    <property type="entry name" value="Galactose-binding domain-like"/>
    <property type="match status" value="1"/>
</dbReference>
<dbReference type="GO" id="GO:0008239">
    <property type="term" value="F:dipeptidyl-peptidase activity"/>
    <property type="evidence" value="ECO:0007669"/>
    <property type="project" value="InterPro"/>
</dbReference>
<dbReference type="Gene3D" id="3.40.50.1820">
    <property type="entry name" value="alpha/beta hydrolase"/>
    <property type="match status" value="2"/>
</dbReference>
<feature type="domain" description="Xaa-Pro dipeptidyl-peptidase C-terminal" evidence="5">
    <location>
        <begin position="383"/>
        <end position="610"/>
    </location>
</feature>
<keyword evidence="4" id="KW-0732">Signal</keyword>
<dbReference type="Pfam" id="PF08530">
    <property type="entry name" value="PepX_C"/>
    <property type="match status" value="1"/>
</dbReference>